<dbReference type="EMBL" id="CP011797">
    <property type="protein sequence ID" value="ATX75279.1"/>
    <property type="molecule type" value="Genomic_DNA"/>
</dbReference>
<dbReference type="AlphaFoldDB" id="A0A2K8KMA7"/>
<evidence type="ECO:0008006" key="4">
    <source>
        <dbReference type="Google" id="ProtNLM"/>
    </source>
</evidence>
<reference evidence="2 3" key="1">
    <citation type="journal article" date="2017" name="Environ. Microbiol.">
        <title>Genomic and physiological analyses of 'Reinekea forsetii' reveal a versatile opportunistic lifestyle during spring algae blooms.</title>
        <authorList>
            <person name="Avci B."/>
            <person name="Hahnke R.L."/>
            <person name="Chafee M."/>
            <person name="Fischer T."/>
            <person name="Gruber-Vodicka H."/>
            <person name="Tegetmeyer H.E."/>
            <person name="Harder J."/>
            <person name="Fuchs B.M."/>
            <person name="Amann R.I."/>
            <person name="Teeling H."/>
        </authorList>
    </citation>
    <scope>NUCLEOTIDE SEQUENCE [LARGE SCALE GENOMIC DNA]</scope>
    <source>
        <strain evidence="2 3">Hel1_31_D35</strain>
    </source>
</reference>
<feature type="chain" id="PRO_5014881650" description="Copper chaperone PCu(A)C" evidence="1">
    <location>
        <begin position="22"/>
        <end position="150"/>
    </location>
</feature>
<evidence type="ECO:0000313" key="3">
    <source>
        <dbReference type="Proteomes" id="UP000229757"/>
    </source>
</evidence>
<dbReference type="InterPro" id="IPR007410">
    <property type="entry name" value="LpqE-like"/>
</dbReference>
<name>A0A2K8KMA7_9GAMM</name>
<dbReference type="SUPFAM" id="SSF110087">
    <property type="entry name" value="DR1885-like metal-binding protein"/>
    <property type="match status" value="1"/>
</dbReference>
<dbReference type="OrthoDB" id="9796962at2"/>
<dbReference type="InterPro" id="IPR036182">
    <property type="entry name" value="PCuAC_sf"/>
</dbReference>
<dbReference type="Pfam" id="PF04314">
    <property type="entry name" value="PCuAC"/>
    <property type="match status" value="1"/>
</dbReference>
<keyword evidence="3" id="KW-1185">Reference proteome</keyword>
<keyword evidence="1" id="KW-0732">Signal</keyword>
<evidence type="ECO:0000313" key="2">
    <source>
        <dbReference type="EMBL" id="ATX75279.1"/>
    </source>
</evidence>
<sequence>MKILSAALLFVLATLSLPSFAEGALEVHQPWTRASAPGAPAAGFLKVINRTDSADILLDVSGRFAKRLELHQSLMVDGMMKMIHQRDGVAIPAGGELILEPGSYHLMFMGLAQPFVVGETYSVQLTFQQAGVIEVILPVLSAEPGSDMAH</sequence>
<organism evidence="2 3">
    <name type="scientific">Reinekea forsetii</name>
    <dbReference type="NCBI Taxonomy" id="1336806"/>
    <lineage>
        <taxon>Bacteria</taxon>
        <taxon>Pseudomonadati</taxon>
        <taxon>Pseudomonadota</taxon>
        <taxon>Gammaproteobacteria</taxon>
        <taxon>Oceanospirillales</taxon>
        <taxon>Saccharospirillaceae</taxon>
        <taxon>Reinekea</taxon>
    </lineage>
</organism>
<feature type="signal peptide" evidence="1">
    <location>
        <begin position="1"/>
        <end position="21"/>
    </location>
</feature>
<dbReference type="PANTHER" id="PTHR36302:SF1">
    <property type="entry name" value="COPPER CHAPERONE PCU(A)C"/>
    <property type="match status" value="1"/>
</dbReference>
<dbReference type="RefSeq" id="WP_100255697.1">
    <property type="nucleotide sequence ID" value="NZ_CP011797.1"/>
</dbReference>
<proteinExistence type="predicted"/>
<protein>
    <recommendedName>
        <fullName evidence="4">Copper chaperone PCu(A)C</fullName>
    </recommendedName>
</protein>
<dbReference type="Gene3D" id="2.60.40.1890">
    <property type="entry name" value="PCu(A)C copper chaperone"/>
    <property type="match status" value="1"/>
</dbReference>
<dbReference type="InterPro" id="IPR058248">
    <property type="entry name" value="Lxx211020-like"/>
</dbReference>
<gene>
    <name evidence="2" type="ORF">REIFOR_00101</name>
</gene>
<accession>A0A2K8KMA7</accession>
<evidence type="ECO:0000256" key="1">
    <source>
        <dbReference type="SAM" id="SignalP"/>
    </source>
</evidence>
<dbReference type="Proteomes" id="UP000229757">
    <property type="component" value="Chromosome"/>
</dbReference>
<dbReference type="PANTHER" id="PTHR36302">
    <property type="entry name" value="BLR7088 PROTEIN"/>
    <property type="match status" value="1"/>
</dbReference>
<dbReference type="KEGG" id="rfo:REIFOR_00101"/>